<sequence length="329" mass="35045">MKALLLALGALTSFSATAQQFSFKDWVVACDNTRHCEAVGYQAEGFEQPVTLWLARDAGGNAAVSARMDAQFEQDDTGPYTIRAGATVVSGIPVGGVLSAAHIARLLPALKEADVALVADGRHEWELSLAGLKAALLKMDDLQGRVGTVTALSRPGAKPASAVPAALSAPVLRAQAVPSPRESDAKLLPAILKTLRDADCDADAPRAEYGRNSEIARLSATEVLVFLECTRGAYQAAYGIWRVNDKPPHKAVRILLPNVEGKTDDMLIEPYFDKGVLGSFAKGRGLADCGSADQWLWTAEGFRLKESSIGPMCRGMPGGGLMLRLWTTR</sequence>
<dbReference type="RefSeq" id="WP_155464931.1">
    <property type="nucleotide sequence ID" value="NZ_WNKY01000018.1"/>
</dbReference>
<reference evidence="2 3" key="1">
    <citation type="submission" date="2019-11" db="EMBL/GenBank/DDBJ databases">
        <title>Type strains purchased from KCTC, JCM and DSMZ.</title>
        <authorList>
            <person name="Lu H."/>
        </authorList>
    </citation>
    <scope>NUCLEOTIDE SEQUENCE [LARGE SCALE GENOMIC DNA]</scope>
    <source>
        <strain evidence="2 3">KCTC 22382</strain>
    </source>
</reference>
<name>A0A6L6PL17_9BURK</name>
<comment type="caution">
    <text evidence="2">The sequence shown here is derived from an EMBL/GenBank/DDBJ whole genome shotgun (WGS) entry which is preliminary data.</text>
</comment>
<evidence type="ECO:0000313" key="2">
    <source>
        <dbReference type="EMBL" id="MTV39277.1"/>
    </source>
</evidence>
<evidence type="ECO:0000256" key="1">
    <source>
        <dbReference type="SAM" id="SignalP"/>
    </source>
</evidence>
<dbReference type="InterPro" id="IPR009560">
    <property type="entry name" value="DUF1176"/>
</dbReference>
<keyword evidence="1" id="KW-0732">Signal</keyword>
<dbReference type="AlphaFoldDB" id="A0A6L6PL17"/>
<dbReference type="Pfam" id="PF06674">
    <property type="entry name" value="DUF1176"/>
    <property type="match status" value="1"/>
</dbReference>
<accession>A0A6L6PL17</accession>
<protein>
    <submittedName>
        <fullName evidence="2">DUF1176 domain-containing protein</fullName>
    </submittedName>
</protein>
<feature type="signal peptide" evidence="1">
    <location>
        <begin position="1"/>
        <end position="18"/>
    </location>
</feature>
<dbReference type="OrthoDB" id="6183301at2"/>
<gene>
    <name evidence="2" type="ORF">GM676_17020</name>
</gene>
<evidence type="ECO:0000313" key="3">
    <source>
        <dbReference type="Proteomes" id="UP000475582"/>
    </source>
</evidence>
<organism evidence="2 3">
    <name type="scientific">Duganella radicis</name>
    <dbReference type="NCBI Taxonomy" id="551988"/>
    <lineage>
        <taxon>Bacteria</taxon>
        <taxon>Pseudomonadati</taxon>
        <taxon>Pseudomonadota</taxon>
        <taxon>Betaproteobacteria</taxon>
        <taxon>Burkholderiales</taxon>
        <taxon>Oxalobacteraceae</taxon>
        <taxon>Telluria group</taxon>
        <taxon>Duganella</taxon>
    </lineage>
</organism>
<proteinExistence type="predicted"/>
<keyword evidence="3" id="KW-1185">Reference proteome</keyword>
<dbReference type="EMBL" id="WNKY01000018">
    <property type="protein sequence ID" value="MTV39277.1"/>
    <property type="molecule type" value="Genomic_DNA"/>
</dbReference>
<feature type="chain" id="PRO_5027043764" evidence="1">
    <location>
        <begin position="19"/>
        <end position="329"/>
    </location>
</feature>
<dbReference type="Proteomes" id="UP000475582">
    <property type="component" value="Unassembled WGS sequence"/>
</dbReference>